<dbReference type="Proteomes" id="UP000663088">
    <property type="component" value="Chromosome"/>
</dbReference>
<name>A0ABX7PUK0_9BACT</name>
<proteinExistence type="predicted"/>
<evidence type="ECO:0000313" key="9">
    <source>
        <dbReference type="Proteomes" id="UP000663088"/>
    </source>
</evidence>
<accession>A0ABX7PUK0</accession>
<dbReference type="SUPFAM" id="SSF46894">
    <property type="entry name" value="C-terminal effector domain of the bipartite response regulators"/>
    <property type="match status" value="1"/>
</dbReference>
<dbReference type="EMBL" id="CP065956">
    <property type="protein sequence ID" value="QSR86429.1"/>
    <property type="molecule type" value="Genomic_DNA"/>
</dbReference>
<dbReference type="InterPro" id="IPR036388">
    <property type="entry name" value="WH-like_DNA-bd_sf"/>
</dbReference>
<evidence type="ECO:0000256" key="5">
    <source>
        <dbReference type="ARBA" id="ARBA00023163"/>
    </source>
</evidence>
<sequence length="231" mass="26644">MNFILATTNDLFIQRTEEASTILKGQLVTVGHLSEFFTQLFFKNYDLGIVDPKTPSSFPYLDIIERLRKEGIQLPLFLIDHELNAQQRILSLRKGIDLFLPQNFIPEELAEHALSLIRKKNVIEELHILKIGSLTIDIKNFRVWKGNKEIKLTQKEFSLLMLLATRKNNILSAEEIFNQLWGDYSKVSSINNVIQVHMSGLRKKLEENSLKNLITTVRGKGWIILDQKKAS</sequence>
<protein>
    <submittedName>
        <fullName evidence="8">Response regulator transcription factor</fullName>
    </submittedName>
</protein>
<feature type="DNA-binding region" description="OmpR/PhoB-type" evidence="6">
    <location>
        <begin position="126"/>
        <end position="226"/>
    </location>
</feature>
<keyword evidence="9" id="KW-1185">Reference proteome</keyword>
<dbReference type="PROSITE" id="PS51755">
    <property type="entry name" value="OMPR_PHOB"/>
    <property type="match status" value="1"/>
</dbReference>
<keyword evidence="1" id="KW-0597">Phosphoprotein</keyword>
<reference evidence="8 9" key="1">
    <citation type="submission" date="2020-12" db="EMBL/GenBank/DDBJ databases">
        <authorList>
            <person name="Awala S.I."/>
            <person name="Gwak J.-H."/>
            <person name="Kim S.-J."/>
            <person name="Rhee S.-K."/>
        </authorList>
    </citation>
    <scope>NUCLEOTIDE SEQUENCE [LARGE SCALE GENOMIC DNA]</scope>
    <source>
        <strain evidence="8 9">IT5</strain>
    </source>
</reference>
<feature type="domain" description="OmpR/PhoB-type" evidence="7">
    <location>
        <begin position="126"/>
        <end position="226"/>
    </location>
</feature>
<evidence type="ECO:0000256" key="6">
    <source>
        <dbReference type="PROSITE-ProRule" id="PRU01091"/>
    </source>
</evidence>
<organism evidence="8 9">
    <name type="scientific">Candidatus Methylacidiphilum infernorum</name>
    <dbReference type="NCBI Taxonomy" id="511746"/>
    <lineage>
        <taxon>Bacteria</taxon>
        <taxon>Pseudomonadati</taxon>
        <taxon>Verrucomicrobiota</taxon>
        <taxon>Methylacidiphilae</taxon>
        <taxon>Methylacidiphilales</taxon>
        <taxon>Methylacidiphilaceae</taxon>
        <taxon>Methylacidiphilum (ex Ratnadevi et al. 2023)</taxon>
    </lineage>
</organism>
<evidence type="ECO:0000313" key="8">
    <source>
        <dbReference type="EMBL" id="QSR86429.1"/>
    </source>
</evidence>
<keyword evidence="4 6" id="KW-0238">DNA-binding</keyword>
<dbReference type="PANTHER" id="PTHR48111:SF22">
    <property type="entry name" value="REGULATOR OF RPOS"/>
    <property type="match status" value="1"/>
</dbReference>
<dbReference type="CDD" id="cd00383">
    <property type="entry name" value="trans_reg_C"/>
    <property type="match status" value="1"/>
</dbReference>
<gene>
    <name evidence="8" type="ORF">EM20IM_07995</name>
</gene>
<dbReference type="Pfam" id="PF00486">
    <property type="entry name" value="Trans_reg_C"/>
    <property type="match status" value="1"/>
</dbReference>
<keyword evidence="5" id="KW-0804">Transcription</keyword>
<dbReference type="SMART" id="SM00862">
    <property type="entry name" value="Trans_reg_C"/>
    <property type="match status" value="1"/>
</dbReference>
<evidence type="ECO:0000256" key="1">
    <source>
        <dbReference type="ARBA" id="ARBA00022553"/>
    </source>
</evidence>
<evidence type="ECO:0000256" key="2">
    <source>
        <dbReference type="ARBA" id="ARBA00023012"/>
    </source>
</evidence>
<dbReference type="PANTHER" id="PTHR48111">
    <property type="entry name" value="REGULATOR OF RPOS"/>
    <property type="match status" value="1"/>
</dbReference>
<evidence type="ECO:0000256" key="4">
    <source>
        <dbReference type="ARBA" id="ARBA00023125"/>
    </source>
</evidence>
<dbReference type="Gene3D" id="1.10.10.10">
    <property type="entry name" value="Winged helix-like DNA-binding domain superfamily/Winged helix DNA-binding domain"/>
    <property type="match status" value="1"/>
</dbReference>
<dbReference type="RefSeq" id="WP_206845765.1">
    <property type="nucleotide sequence ID" value="NZ_CP065956.1"/>
</dbReference>
<evidence type="ECO:0000256" key="3">
    <source>
        <dbReference type="ARBA" id="ARBA00023015"/>
    </source>
</evidence>
<keyword evidence="3" id="KW-0805">Transcription regulation</keyword>
<dbReference type="InterPro" id="IPR016032">
    <property type="entry name" value="Sig_transdc_resp-reg_C-effctor"/>
</dbReference>
<evidence type="ECO:0000259" key="7">
    <source>
        <dbReference type="PROSITE" id="PS51755"/>
    </source>
</evidence>
<dbReference type="InterPro" id="IPR001867">
    <property type="entry name" value="OmpR/PhoB-type_DNA-bd"/>
</dbReference>
<keyword evidence="2" id="KW-0902">Two-component regulatory system</keyword>
<dbReference type="InterPro" id="IPR039420">
    <property type="entry name" value="WalR-like"/>
</dbReference>